<feature type="domain" description="Pyrrolo-quinoline quinone repeat" evidence="1">
    <location>
        <begin position="139"/>
        <end position="351"/>
    </location>
</feature>
<dbReference type="InterPro" id="IPR011047">
    <property type="entry name" value="Quinoprotein_ADH-like_sf"/>
</dbReference>
<dbReference type="AlphaFoldDB" id="I3R6D4"/>
<dbReference type="InterPro" id="IPR002372">
    <property type="entry name" value="PQQ_rpt_dom"/>
</dbReference>
<accession>I3R6D4</accession>
<dbReference type="InterPro" id="IPR015943">
    <property type="entry name" value="WD40/YVTN_repeat-like_dom_sf"/>
</dbReference>
<dbReference type="EMBL" id="CP001868">
    <property type="protein sequence ID" value="AFK19794.1"/>
    <property type="molecule type" value="Genomic_DNA"/>
</dbReference>
<reference evidence="2 3" key="1">
    <citation type="journal article" date="2012" name="J. Bacteriol.">
        <title>Complete genome sequence of the metabolically versatile halophilic archaeon Haloferax mediterranei, a poly(3-hydroxybutyrate-co-3-hydroxyvalerate) producer.</title>
        <authorList>
            <person name="Han J."/>
            <person name="Zhang F."/>
            <person name="Hou J."/>
            <person name="Liu X."/>
            <person name="Li M."/>
            <person name="Liu H."/>
            <person name="Cai L."/>
            <person name="Zhang B."/>
            <person name="Chen Y."/>
            <person name="Zhou J."/>
            <person name="Hu S."/>
            <person name="Xiang H."/>
        </authorList>
    </citation>
    <scope>NUCLEOTIDE SEQUENCE [LARGE SCALE GENOMIC DNA]</scope>
    <source>
        <strain evidence="3">ATCC 33500 / DSM 1411 / JCM 8866 / NBRC 14739 / NCIMB 2177 / R-4</strain>
    </source>
</reference>
<dbReference type="Gene3D" id="2.130.10.10">
    <property type="entry name" value="YVTN repeat-like/Quinoprotein amine dehydrogenase"/>
    <property type="match status" value="1"/>
</dbReference>
<dbReference type="STRING" id="523841.HFX_2103"/>
<dbReference type="PANTHER" id="PTHR34512:SF30">
    <property type="entry name" value="OUTER MEMBRANE PROTEIN ASSEMBLY FACTOR BAMB"/>
    <property type="match status" value="1"/>
</dbReference>
<gene>
    <name evidence="2" type="primary">yfgL</name>
    <name evidence="2" type="ordered locus">HFX_2103</name>
</gene>
<evidence type="ECO:0000313" key="3">
    <source>
        <dbReference type="Proteomes" id="UP000006469"/>
    </source>
</evidence>
<sequence length="432" mass="46763">MLVMRTPSSLSRRRALSLLGGGLCVGAVGGYVVRDTLGRNAEAAPLVITPSDWSHPNYDATNNRHPPKANAPDDPHVLDVVWTASIPLKQGYFPDLPEPVTTNGLVVASESTVNPDGVQFDFLTTRNGTSSQRFSKVGPEHVVVATSSRLFSHYDGTDGMQLDAWSLSGGEKLWSWSENMSSHPPLQPVVAGGLVHVATPTSHSTSMAYGFTPDGKVEWKTRFGGSTLTLVPPAATARTLVHPKSDGFTVFDTQTGEYRWETDWTDSTHWSGSSRTISAAPVIYDELLYTSAHGRVAVYDLEEKRDPRWVNEQGDSRSVRIAAVDENHVYLTQFGGALTALHADDGTIDWTLGFRDLHPAATGQTAATLCDGKLYVGVYAEEDDHQPRLAIVDAESGEIDKRTTLPAVPKSGPILSNGTVVLRTREGFVGLR</sequence>
<proteinExistence type="predicted"/>
<dbReference type="PANTHER" id="PTHR34512">
    <property type="entry name" value="CELL SURFACE PROTEIN"/>
    <property type="match status" value="1"/>
</dbReference>
<dbReference type="Proteomes" id="UP000006469">
    <property type="component" value="Chromosome"/>
</dbReference>
<dbReference type="SUPFAM" id="SSF50998">
    <property type="entry name" value="Quinoprotein alcohol dehydrogenase-like"/>
    <property type="match status" value="2"/>
</dbReference>
<protein>
    <recommendedName>
        <fullName evidence="1">Pyrrolo-quinoline quinone repeat domain-containing protein</fullName>
    </recommendedName>
</protein>
<organism evidence="2 3">
    <name type="scientific">Haloferax mediterranei (strain ATCC 33500 / DSM 1411 / JCM 8866 / NBRC 14739 / NCIMB 2177 / R-4)</name>
    <name type="common">Halobacterium mediterranei</name>
    <dbReference type="NCBI Taxonomy" id="523841"/>
    <lineage>
        <taxon>Archaea</taxon>
        <taxon>Methanobacteriati</taxon>
        <taxon>Methanobacteriota</taxon>
        <taxon>Stenosarchaea group</taxon>
        <taxon>Halobacteria</taxon>
        <taxon>Halobacteriales</taxon>
        <taxon>Haloferacaceae</taxon>
        <taxon>Haloferax</taxon>
    </lineage>
</organism>
<dbReference type="Pfam" id="PF13360">
    <property type="entry name" value="PQQ_2"/>
    <property type="match status" value="1"/>
</dbReference>
<dbReference type="HOGENOM" id="CLU_634024_0_0_2"/>
<dbReference type="eggNOG" id="arCOG02482">
    <property type="taxonomic scope" value="Archaea"/>
</dbReference>
<dbReference type="KEGG" id="hme:HFX_2103"/>
<evidence type="ECO:0000259" key="1">
    <source>
        <dbReference type="Pfam" id="PF13360"/>
    </source>
</evidence>
<dbReference type="InterPro" id="IPR006311">
    <property type="entry name" value="TAT_signal"/>
</dbReference>
<evidence type="ECO:0000313" key="2">
    <source>
        <dbReference type="EMBL" id="AFK19794.1"/>
    </source>
</evidence>
<name>I3R6D4_HALMT</name>
<dbReference type="PROSITE" id="PS51318">
    <property type="entry name" value="TAT"/>
    <property type="match status" value="1"/>
</dbReference>